<evidence type="ECO:0000313" key="1">
    <source>
        <dbReference type="EMBL" id="KKS09043.1"/>
    </source>
</evidence>
<reference evidence="1 2" key="1">
    <citation type="journal article" date="2015" name="Nature">
        <title>rRNA introns, odd ribosomes, and small enigmatic genomes across a large radiation of phyla.</title>
        <authorList>
            <person name="Brown C.T."/>
            <person name="Hug L.A."/>
            <person name="Thomas B.C."/>
            <person name="Sharon I."/>
            <person name="Castelle C.J."/>
            <person name="Singh A."/>
            <person name="Wilkins M.J."/>
            <person name="Williams K.H."/>
            <person name="Banfield J.F."/>
        </authorList>
    </citation>
    <scope>NUCLEOTIDE SEQUENCE [LARGE SCALE GENOMIC DNA]</scope>
</reference>
<accession>A0A0G0Z7P0</accession>
<comment type="caution">
    <text evidence="1">The sequence shown here is derived from an EMBL/GenBank/DDBJ whole genome shotgun (WGS) entry which is preliminary data.</text>
</comment>
<name>A0A0G0Z7P0_UNCC2</name>
<sequence length="148" mass="16032">MVKYILVVGSTPWDRLKLGQTLIDEVSGVVIRYASDGEEAIRQIRGGLDVDVIVANLCIPENGGGITDDHSGFTLACDLYSGARHSGRERPLVILRTSSEIILANRENAVSNWSGIDAIVGKDEQGDGEVTDIIKKYLHSGERLLAKV</sequence>
<evidence type="ECO:0000313" key="2">
    <source>
        <dbReference type="Proteomes" id="UP000033869"/>
    </source>
</evidence>
<protein>
    <recommendedName>
        <fullName evidence="3">Response regulatory domain-containing protein</fullName>
    </recommendedName>
</protein>
<gene>
    <name evidence="1" type="ORF">UU65_C0003G0098</name>
</gene>
<evidence type="ECO:0008006" key="3">
    <source>
        <dbReference type="Google" id="ProtNLM"/>
    </source>
</evidence>
<dbReference type="EMBL" id="LCBL01000003">
    <property type="protein sequence ID" value="KKS09043.1"/>
    <property type="molecule type" value="Genomic_DNA"/>
</dbReference>
<dbReference type="AlphaFoldDB" id="A0A0G0Z7P0"/>
<organism evidence="1 2">
    <name type="scientific">candidate division CPR2 bacterium GW2011_GWC1_41_48</name>
    <dbReference type="NCBI Taxonomy" id="1618344"/>
    <lineage>
        <taxon>Bacteria</taxon>
        <taxon>Bacteria division CPR2</taxon>
    </lineage>
</organism>
<dbReference type="Proteomes" id="UP000033869">
    <property type="component" value="Unassembled WGS sequence"/>
</dbReference>
<proteinExistence type="predicted"/>